<keyword evidence="2" id="KW-1185">Reference proteome</keyword>
<dbReference type="GO" id="GO:0003676">
    <property type="term" value="F:nucleic acid binding"/>
    <property type="evidence" value="ECO:0007669"/>
    <property type="project" value="InterPro"/>
</dbReference>
<sequence>MFKQCFRQLYQCWKTCIAANGNYFEGPCGSGHRFHPTRSVHMKCSPATVNHNSINLLVYVMSLAPSDFYSFGRLKHHLSAEHFPDDEAVEREVTAWFRQQPKEFYATGFQGLVKRWEKCLSVQGDYVEK</sequence>
<evidence type="ECO:0008006" key="3">
    <source>
        <dbReference type="Google" id="ProtNLM"/>
    </source>
</evidence>
<proteinExistence type="predicted"/>
<dbReference type="PANTHER" id="PTHR46060:SF1">
    <property type="entry name" value="MARINER MOS1 TRANSPOSASE-LIKE PROTEIN"/>
    <property type="match status" value="1"/>
</dbReference>
<gene>
    <name evidence="1" type="ORF">B7P43_G15034</name>
</gene>
<dbReference type="Proteomes" id="UP000235965">
    <property type="component" value="Unassembled WGS sequence"/>
</dbReference>
<name>A0A2J7PDY6_9NEOP</name>
<reference evidence="1 2" key="1">
    <citation type="submission" date="2017-12" db="EMBL/GenBank/DDBJ databases">
        <title>Hemimetabolous genomes reveal molecular basis of termite eusociality.</title>
        <authorList>
            <person name="Harrison M.C."/>
            <person name="Jongepier E."/>
            <person name="Robertson H.M."/>
            <person name="Arning N."/>
            <person name="Bitard-Feildel T."/>
            <person name="Chao H."/>
            <person name="Childers C.P."/>
            <person name="Dinh H."/>
            <person name="Doddapaneni H."/>
            <person name="Dugan S."/>
            <person name="Gowin J."/>
            <person name="Greiner C."/>
            <person name="Han Y."/>
            <person name="Hu H."/>
            <person name="Hughes D.S.T."/>
            <person name="Huylmans A.-K."/>
            <person name="Kemena C."/>
            <person name="Kremer L.P.M."/>
            <person name="Lee S.L."/>
            <person name="Lopez-Ezquerra A."/>
            <person name="Mallet L."/>
            <person name="Monroy-Kuhn J.M."/>
            <person name="Moser A."/>
            <person name="Murali S.C."/>
            <person name="Muzny D.M."/>
            <person name="Otani S."/>
            <person name="Piulachs M.-D."/>
            <person name="Poelchau M."/>
            <person name="Qu J."/>
            <person name="Schaub F."/>
            <person name="Wada-Katsumata A."/>
            <person name="Worley K.C."/>
            <person name="Xie Q."/>
            <person name="Ylla G."/>
            <person name="Poulsen M."/>
            <person name="Gibbs R.A."/>
            <person name="Schal C."/>
            <person name="Richards S."/>
            <person name="Belles X."/>
            <person name="Korb J."/>
            <person name="Bornberg-Bauer E."/>
        </authorList>
    </citation>
    <scope>NUCLEOTIDE SEQUENCE [LARGE SCALE GENOMIC DNA]</scope>
    <source>
        <tissue evidence="1">Whole body</tissue>
    </source>
</reference>
<accession>A0A2J7PDY6</accession>
<protein>
    <recommendedName>
        <fullName evidence="3">Mos1 transposase HTH domain-containing protein</fullName>
    </recommendedName>
</protein>
<dbReference type="InParanoid" id="A0A2J7PDY6"/>
<dbReference type="Gene3D" id="3.30.420.10">
    <property type="entry name" value="Ribonuclease H-like superfamily/Ribonuclease H"/>
    <property type="match status" value="1"/>
</dbReference>
<dbReference type="EMBL" id="NEVH01026122">
    <property type="protein sequence ID" value="PNF14546.1"/>
    <property type="molecule type" value="Genomic_DNA"/>
</dbReference>
<comment type="caution">
    <text evidence="1">The sequence shown here is derived from an EMBL/GenBank/DDBJ whole genome shotgun (WGS) entry which is preliminary data.</text>
</comment>
<organism evidence="1 2">
    <name type="scientific">Cryptotermes secundus</name>
    <dbReference type="NCBI Taxonomy" id="105785"/>
    <lineage>
        <taxon>Eukaryota</taxon>
        <taxon>Metazoa</taxon>
        <taxon>Ecdysozoa</taxon>
        <taxon>Arthropoda</taxon>
        <taxon>Hexapoda</taxon>
        <taxon>Insecta</taxon>
        <taxon>Pterygota</taxon>
        <taxon>Neoptera</taxon>
        <taxon>Polyneoptera</taxon>
        <taxon>Dictyoptera</taxon>
        <taxon>Blattodea</taxon>
        <taxon>Blattoidea</taxon>
        <taxon>Termitoidae</taxon>
        <taxon>Kalotermitidae</taxon>
        <taxon>Cryptotermitinae</taxon>
        <taxon>Cryptotermes</taxon>
    </lineage>
</organism>
<dbReference type="InterPro" id="IPR052709">
    <property type="entry name" value="Transposase-MT_Hybrid"/>
</dbReference>
<dbReference type="STRING" id="105785.A0A2J7PDY6"/>
<evidence type="ECO:0000313" key="1">
    <source>
        <dbReference type="EMBL" id="PNF14546.1"/>
    </source>
</evidence>
<dbReference type="AlphaFoldDB" id="A0A2J7PDY6"/>
<dbReference type="InterPro" id="IPR036397">
    <property type="entry name" value="RNaseH_sf"/>
</dbReference>
<dbReference type="PANTHER" id="PTHR46060">
    <property type="entry name" value="MARINER MOS1 TRANSPOSASE-LIKE PROTEIN"/>
    <property type="match status" value="1"/>
</dbReference>
<evidence type="ECO:0000313" key="2">
    <source>
        <dbReference type="Proteomes" id="UP000235965"/>
    </source>
</evidence>